<dbReference type="AlphaFoldDB" id="K5W3G3"/>
<sequence>MAKTSACTCTAPLFAVQLLFLDCTVEKSAVIVSALCVWESKDQVGCTEAIQFMVVASVCERLPMENSEGRVPSSSDVPGDDLQCFEHRGFPRLPRRSPCTDNVAANLVDKVHCIPGDLVSEKPLAGLCFDVIHSSIRSAKNGLLKQVSKPPLLPVA</sequence>
<proteinExistence type="predicted"/>
<evidence type="ECO:0000256" key="1">
    <source>
        <dbReference type="SAM" id="SignalP"/>
    </source>
</evidence>
<keyword evidence="3" id="KW-1185">Reference proteome</keyword>
<feature type="signal peptide" evidence="1">
    <location>
        <begin position="1"/>
        <end position="21"/>
    </location>
</feature>
<dbReference type="InParanoid" id="K5W3G3"/>
<dbReference type="HOGENOM" id="CLU_1687280_0_0_1"/>
<dbReference type="EMBL" id="JH930474">
    <property type="protein sequence ID" value="EKM53459.1"/>
    <property type="molecule type" value="Genomic_DNA"/>
</dbReference>
<dbReference type="Proteomes" id="UP000008370">
    <property type="component" value="Unassembled WGS sequence"/>
</dbReference>
<gene>
    <name evidence="2" type="ORF">PHACADRAFT_186130</name>
</gene>
<dbReference type="KEGG" id="pco:PHACADRAFT_186130"/>
<keyword evidence="1" id="KW-0732">Signal</keyword>
<evidence type="ECO:0000313" key="3">
    <source>
        <dbReference type="Proteomes" id="UP000008370"/>
    </source>
</evidence>
<organism evidence="2 3">
    <name type="scientific">Phanerochaete carnosa (strain HHB-10118-sp)</name>
    <name type="common">White-rot fungus</name>
    <name type="synonym">Peniophora carnosa</name>
    <dbReference type="NCBI Taxonomy" id="650164"/>
    <lineage>
        <taxon>Eukaryota</taxon>
        <taxon>Fungi</taxon>
        <taxon>Dikarya</taxon>
        <taxon>Basidiomycota</taxon>
        <taxon>Agaricomycotina</taxon>
        <taxon>Agaricomycetes</taxon>
        <taxon>Polyporales</taxon>
        <taxon>Phanerochaetaceae</taxon>
        <taxon>Phanerochaete</taxon>
    </lineage>
</organism>
<evidence type="ECO:0000313" key="2">
    <source>
        <dbReference type="EMBL" id="EKM53459.1"/>
    </source>
</evidence>
<feature type="chain" id="PRO_5005353356" evidence="1">
    <location>
        <begin position="22"/>
        <end position="156"/>
    </location>
</feature>
<name>K5W3G3_PHACS</name>
<reference evidence="2 3" key="1">
    <citation type="journal article" date="2012" name="BMC Genomics">
        <title>Comparative genomics of the white-rot fungi, Phanerochaete carnosa and P. chrysosporium, to elucidate the genetic basis of the distinct wood types they colonize.</title>
        <authorList>
            <person name="Suzuki H."/>
            <person name="MacDonald J."/>
            <person name="Syed K."/>
            <person name="Salamov A."/>
            <person name="Hori C."/>
            <person name="Aerts A."/>
            <person name="Henrissat B."/>
            <person name="Wiebenga A."/>
            <person name="vanKuyk P.A."/>
            <person name="Barry K."/>
            <person name="Lindquist E."/>
            <person name="LaButti K."/>
            <person name="Lapidus A."/>
            <person name="Lucas S."/>
            <person name="Coutinho P."/>
            <person name="Gong Y."/>
            <person name="Samejima M."/>
            <person name="Mahadevan R."/>
            <person name="Abou-Zaid M."/>
            <person name="de Vries R.P."/>
            <person name="Igarashi K."/>
            <person name="Yadav J.S."/>
            <person name="Grigoriev I.V."/>
            <person name="Master E.R."/>
        </authorList>
    </citation>
    <scope>NUCLEOTIDE SEQUENCE [LARGE SCALE GENOMIC DNA]</scope>
    <source>
        <strain evidence="2 3">HHB-10118-sp</strain>
    </source>
</reference>
<dbReference type="RefSeq" id="XP_007398150.1">
    <property type="nucleotide sequence ID" value="XM_007398088.1"/>
</dbReference>
<dbReference type="GeneID" id="18910330"/>
<protein>
    <submittedName>
        <fullName evidence="2">Uncharacterized protein</fullName>
    </submittedName>
</protein>
<accession>K5W3G3</accession>